<evidence type="ECO:0000256" key="1">
    <source>
        <dbReference type="ARBA" id="ARBA00008331"/>
    </source>
</evidence>
<dbReference type="NCBIfam" id="NF009829">
    <property type="entry name" value="PRK13303.1-4"/>
    <property type="match status" value="1"/>
</dbReference>
<feature type="active site" evidence="6">
    <location>
        <position position="211"/>
    </location>
</feature>
<feature type="binding site" evidence="6">
    <location>
        <position position="123"/>
    </location>
    <ligand>
        <name>NAD(+)</name>
        <dbReference type="ChEBI" id="CHEBI:57540"/>
    </ligand>
</feature>
<dbReference type="InterPro" id="IPR020626">
    <property type="entry name" value="Asp_DH_prok"/>
</dbReference>
<dbReference type="Pfam" id="PF03447">
    <property type="entry name" value="NAD_binding_3"/>
    <property type="match status" value="1"/>
</dbReference>
<feature type="domain" description="Aspartate/homoserine dehydrogenase NAD-binding" evidence="8">
    <location>
        <begin position="7"/>
        <end position="120"/>
    </location>
</feature>
<evidence type="ECO:0000256" key="2">
    <source>
        <dbReference type="ARBA" id="ARBA00022642"/>
    </source>
</evidence>
<reference evidence="9 10" key="1">
    <citation type="submission" date="2024-06" db="EMBL/GenBank/DDBJ databases">
        <title>Genomic Encyclopedia of Type Strains, Phase IV (KMG-IV): sequencing the most valuable type-strain genomes for metagenomic binning, comparative biology and taxonomic classification.</title>
        <authorList>
            <person name="Goeker M."/>
        </authorList>
    </citation>
    <scope>NUCLEOTIDE SEQUENCE [LARGE SCALE GENOMIC DNA]</scope>
    <source>
        <strain evidence="9 10">DSM 26128</strain>
    </source>
</reference>
<dbReference type="Pfam" id="PF01958">
    <property type="entry name" value="Asp_DH_C"/>
    <property type="match status" value="1"/>
</dbReference>
<comment type="catalytic activity">
    <reaction evidence="6">
        <text>L-aspartate + NADP(+) + H2O = oxaloacetate + NH4(+) + NADPH + H(+)</text>
        <dbReference type="Rhea" id="RHEA:11784"/>
        <dbReference type="ChEBI" id="CHEBI:15377"/>
        <dbReference type="ChEBI" id="CHEBI:15378"/>
        <dbReference type="ChEBI" id="CHEBI:16452"/>
        <dbReference type="ChEBI" id="CHEBI:28938"/>
        <dbReference type="ChEBI" id="CHEBI:29991"/>
        <dbReference type="ChEBI" id="CHEBI:57783"/>
        <dbReference type="ChEBI" id="CHEBI:58349"/>
        <dbReference type="EC" id="1.4.1.21"/>
    </reaction>
</comment>
<dbReference type="InterPro" id="IPR011182">
    <property type="entry name" value="L-Asp_DH"/>
</dbReference>
<name>A0ABV2GCA4_9BACL</name>
<dbReference type="PANTHER" id="PTHR31873:SF6">
    <property type="entry name" value="ASPARTATE DEHYDROGENASE DOMAIN-CONTAINING PROTEIN"/>
    <property type="match status" value="1"/>
</dbReference>
<sequence length="259" mass="27198">MKIGVLGTGNIAAYLLECINDKQLVDGEVTAVCGRNRETGAGLAERHGVRFYENFEEFIRLDVDVVIEAAAIEVAAARAVDVLMNGKDFIASSIGAFKDAGFLEEVKTAAQKTGRSVHLPSGAIGGLDLLKSANAIGGLEKVRITTRKSPESLGLGPMDEERLLFEGSAGEAIGKFPKNINVALLLSLAGLGTEKTEVRIIADPAAKRNTHLIEAGGSFGDMALTVENKPMPGNPKTSYLAALSILSVLQNKGNPVVIG</sequence>
<dbReference type="InterPro" id="IPR002811">
    <property type="entry name" value="Asp_DH"/>
</dbReference>
<keyword evidence="3 6" id="KW-0521">NADP</keyword>
<dbReference type="GO" id="GO:0033735">
    <property type="term" value="F:aspartate dehydrogenase [NAD(P)+] activity"/>
    <property type="evidence" value="ECO:0007669"/>
    <property type="project" value="UniProtKB-EC"/>
</dbReference>
<dbReference type="SUPFAM" id="SSF55347">
    <property type="entry name" value="Glyceraldehyde-3-phosphate dehydrogenase-like, C-terminal domain"/>
    <property type="match status" value="1"/>
</dbReference>
<dbReference type="NCBIfam" id="NF009828">
    <property type="entry name" value="PRK13303.1-3"/>
    <property type="match status" value="1"/>
</dbReference>
<keyword evidence="2 6" id="KW-0662">Pyridine nucleotide biosynthesis</keyword>
<evidence type="ECO:0000313" key="9">
    <source>
        <dbReference type="EMBL" id="MET3575921.1"/>
    </source>
</evidence>
<feature type="domain" description="Aspartate dehydrogenase" evidence="7">
    <location>
        <begin position="159"/>
        <end position="245"/>
    </location>
</feature>
<dbReference type="NCBIfam" id="TIGR03855">
    <property type="entry name" value="NAD_NadX"/>
    <property type="match status" value="1"/>
</dbReference>
<comment type="function">
    <text evidence="6">Specifically catalyzes the NAD or NADP-dependent dehydrogenation of L-aspartate to iminoaspartate.</text>
</comment>
<evidence type="ECO:0000259" key="7">
    <source>
        <dbReference type="Pfam" id="PF01958"/>
    </source>
</evidence>
<evidence type="ECO:0000313" key="10">
    <source>
        <dbReference type="Proteomes" id="UP001549099"/>
    </source>
</evidence>
<evidence type="ECO:0000256" key="6">
    <source>
        <dbReference type="HAMAP-Rule" id="MF_01265"/>
    </source>
</evidence>
<comment type="pathway">
    <text evidence="6">Cofactor biosynthesis; NAD(+) biosynthesis; iminoaspartate from L-aspartate (dehydrogenase route): step 1/1.</text>
</comment>
<dbReference type="PIRSF" id="PIRSF005227">
    <property type="entry name" value="Asp_dh_NAD_syn"/>
    <property type="match status" value="1"/>
</dbReference>
<feature type="binding site" evidence="6">
    <location>
        <position position="181"/>
    </location>
    <ligand>
        <name>NAD(+)</name>
        <dbReference type="ChEBI" id="CHEBI:57540"/>
    </ligand>
</feature>
<dbReference type="SUPFAM" id="SSF51735">
    <property type="entry name" value="NAD(P)-binding Rossmann-fold domains"/>
    <property type="match status" value="1"/>
</dbReference>
<evidence type="ECO:0000256" key="3">
    <source>
        <dbReference type="ARBA" id="ARBA00022857"/>
    </source>
</evidence>
<dbReference type="EC" id="1.4.1.21" evidence="6"/>
<dbReference type="Proteomes" id="UP001549099">
    <property type="component" value="Unassembled WGS sequence"/>
</dbReference>
<dbReference type="InterPro" id="IPR005106">
    <property type="entry name" value="Asp/hSer_DH_NAD-bd"/>
</dbReference>
<comment type="caution">
    <text evidence="9">The sequence shown here is derived from an EMBL/GenBank/DDBJ whole genome shotgun (WGS) entry which is preliminary data.</text>
</comment>
<accession>A0ABV2GCA4</accession>
<evidence type="ECO:0000256" key="4">
    <source>
        <dbReference type="ARBA" id="ARBA00023002"/>
    </source>
</evidence>
<dbReference type="InterPro" id="IPR036291">
    <property type="entry name" value="NAD(P)-bd_dom_sf"/>
</dbReference>
<proteinExistence type="inferred from homology"/>
<gene>
    <name evidence="6" type="primary">nadX</name>
    <name evidence="9" type="ORF">ABID49_001827</name>
</gene>
<dbReference type="RefSeq" id="WP_354197505.1">
    <property type="nucleotide sequence ID" value="NZ_JBEPLW010000013.1"/>
</dbReference>
<organism evidence="9 10">
    <name type="scientific">Bhargavaea ullalensis</name>
    <dbReference type="NCBI Taxonomy" id="1265685"/>
    <lineage>
        <taxon>Bacteria</taxon>
        <taxon>Bacillati</taxon>
        <taxon>Bacillota</taxon>
        <taxon>Bacilli</taxon>
        <taxon>Bacillales</taxon>
        <taxon>Caryophanaceae</taxon>
        <taxon>Bhargavaea</taxon>
    </lineage>
</organism>
<dbReference type="PANTHER" id="PTHR31873">
    <property type="entry name" value="L-ASPARTATE DEHYDROGENASE-RELATED"/>
    <property type="match status" value="1"/>
</dbReference>
<dbReference type="Gene3D" id="3.40.50.720">
    <property type="entry name" value="NAD(P)-binding Rossmann-like Domain"/>
    <property type="match status" value="1"/>
</dbReference>
<keyword evidence="4 6" id="KW-0560">Oxidoreductase</keyword>
<keyword evidence="10" id="KW-1185">Reference proteome</keyword>
<evidence type="ECO:0000259" key="8">
    <source>
        <dbReference type="Pfam" id="PF03447"/>
    </source>
</evidence>
<dbReference type="HAMAP" id="MF_01265">
    <property type="entry name" value="NadX"/>
    <property type="match status" value="1"/>
</dbReference>
<comment type="similarity">
    <text evidence="1 6">Belongs to the L-aspartate dehydrogenase family.</text>
</comment>
<protein>
    <recommendedName>
        <fullName evidence="6">L-aspartate dehydrogenase</fullName>
        <ecNumber evidence="6">1.4.1.21</ecNumber>
    </recommendedName>
</protein>
<dbReference type="InterPro" id="IPR022487">
    <property type="entry name" value="Asp_DH_arc"/>
</dbReference>
<evidence type="ECO:0000256" key="5">
    <source>
        <dbReference type="ARBA" id="ARBA00023027"/>
    </source>
</evidence>
<keyword evidence="5 6" id="KW-0520">NAD</keyword>
<dbReference type="EMBL" id="JBEPLW010000013">
    <property type="protein sequence ID" value="MET3575921.1"/>
    <property type="molecule type" value="Genomic_DNA"/>
</dbReference>
<dbReference type="Gene3D" id="3.30.360.10">
    <property type="entry name" value="Dihydrodipicolinate Reductase, domain 2"/>
    <property type="match status" value="1"/>
</dbReference>
<comment type="miscellaneous">
    <text evidence="6">The iminoaspartate product is unstable in aqueous solution and can decompose to oxaloacetate and ammonia.</text>
</comment>
<comment type="catalytic activity">
    <reaction evidence="6">
        <text>L-aspartate + NAD(+) + H2O = oxaloacetate + NH4(+) + NADH + H(+)</text>
        <dbReference type="Rhea" id="RHEA:11788"/>
        <dbReference type="ChEBI" id="CHEBI:15377"/>
        <dbReference type="ChEBI" id="CHEBI:15378"/>
        <dbReference type="ChEBI" id="CHEBI:16452"/>
        <dbReference type="ChEBI" id="CHEBI:28938"/>
        <dbReference type="ChEBI" id="CHEBI:29991"/>
        <dbReference type="ChEBI" id="CHEBI:57540"/>
        <dbReference type="ChEBI" id="CHEBI:57945"/>
        <dbReference type="EC" id="1.4.1.21"/>
    </reaction>
</comment>